<evidence type="ECO:0000313" key="6">
    <source>
        <dbReference type="Proteomes" id="UP000829069"/>
    </source>
</evidence>
<evidence type="ECO:0000256" key="2">
    <source>
        <dbReference type="SAM" id="Coils"/>
    </source>
</evidence>
<evidence type="ECO:0000256" key="1">
    <source>
        <dbReference type="ARBA" id="ARBA00022729"/>
    </source>
</evidence>
<dbReference type="SUPFAM" id="SSF57997">
    <property type="entry name" value="Tropomyosin"/>
    <property type="match status" value="1"/>
</dbReference>
<dbReference type="InterPro" id="IPR050570">
    <property type="entry name" value="Cell_wall_metabolism_enzyme"/>
</dbReference>
<accession>A0ABY3W9Y9</accession>
<protein>
    <submittedName>
        <fullName evidence="5">Peptidoglycan DD-metalloendopeptidase family protein</fullName>
    </submittedName>
</protein>
<dbReference type="Gene3D" id="1.20.5.340">
    <property type="match status" value="1"/>
</dbReference>
<feature type="coiled-coil region" evidence="2">
    <location>
        <begin position="148"/>
        <end position="285"/>
    </location>
</feature>
<dbReference type="SUPFAM" id="SSF51261">
    <property type="entry name" value="Duplicated hybrid motif"/>
    <property type="match status" value="1"/>
</dbReference>
<feature type="compositionally biased region" description="Low complexity" evidence="3">
    <location>
        <begin position="295"/>
        <end position="309"/>
    </location>
</feature>
<evidence type="ECO:0000256" key="3">
    <source>
        <dbReference type="SAM" id="MobiDB-lite"/>
    </source>
</evidence>
<dbReference type="Proteomes" id="UP000829069">
    <property type="component" value="Chromosome"/>
</dbReference>
<feature type="region of interest" description="Disordered" evidence="3">
    <location>
        <begin position="295"/>
        <end position="321"/>
    </location>
</feature>
<keyword evidence="1" id="KW-0732">Signal</keyword>
<organism evidence="5 6">
    <name type="scientific">Arthrobacter sulfonylureivorans</name>
    <dbReference type="NCBI Taxonomy" id="2486855"/>
    <lineage>
        <taxon>Bacteria</taxon>
        <taxon>Bacillati</taxon>
        <taxon>Actinomycetota</taxon>
        <taxon>Actinomycetes</taxon>
        <taxon>Micrococcales</taxon>
        <taxon>Micrococcaceae</taxon>
        <taxon>Arthrobacter</taxon>
    </lineage>
</organism>
<dbReference type="CDD" id="cd12797">
    <property type="entry name" value="M23_peptidase"/>
    <property type="match status" value="1"/>
</dbReference>
<dbReference type="InterPro" id="IPR011055">
    <property type="entry name" value="Dup_hybrid_motif"/>
</dbReference>
<feature type="coiled-coil region" evidence="2">
    <location>
        <begin position="17"/>
        <end position="111"/>
    </location>
</feature>
<keyword evidence="2" id="KW-0175">Coiled coil</keyword>
<dbReference type="PANTHER" id="PTHR21666:SF289">
    <property type="entry name" value="L-ALA--D-GLU ENDOPEPTIDASE"/>
    <property type="match status" value="1"/>
</dbReference>
<dbReference type="InterPro" id="IPR016047">
    <property type="entry name" value="M23ase_b-sheet_dom"/>
</dbReference>
<evidence type="ECO:0000259" key="4">
    <source>
        <dbReference type="Pfam" id="PF01551"/>
    </source>
</evidence>
<dbReference type="Pfam" id="PF01551">
    <property type="entry name" value="Peptidase_M23"/>
    <property type="match status" value="1"/>
</dbReference>
<name>A0ABY3W9Y9_9MICC</name>
<dbReference type="RefSeq" id="WP_241914966.1">
    <property type="nucleotide sequence ID" value="NZ_CP093326.1"/>
</dbReference>
<proteinExistence type="predicted"/>
<dbReference type="PANTHER" id="PTHR21666">
    <property type="entry name" value="PEPTIDASE-RELATED"/>
    <property type="match status" value="1"/>
</dbReference>
<dbReference type="EMBL" id="CP093326">
    <property type="protein sequence ID" value="UNK47140.1"/>
    <property type="molecule type" value="Genomic_DNA"/>
</dbReference>
<gene>
    <name evidence="5" type="ORF">MNQ99_07305</name>
</gene>
<reference evidence="5 6" key="1">
    <citation type="submission" date="2022-03" db="EMBL/GenBank/DDBJ databases">
        <title>Isotopic signatures of nitrous oxide derived from detoxification processes.</title>
        <authorList>
            <person name="Behrendt U."/>
            <person name="Buchen C."/>
            <person name="Well R."/>
            <person name="Ulrich A."/>
            <person name="Rohe L."/>
            <person name="Kolb S."/>
            <person name="Schloter M."/>
            <person name="Horn M.A."/>
            <person name="Augustin J."/>
        </authorList>
    </citation>
    <scope>NUCLEOTIDE SEQUENCE [LARGE SCALE GENOMIC DNA]</scope>
    <source>
        <strain evidence="5 6">S4-C24</strain>
    </source>
</reference>
<sequence>MAALLAFSLGSAGPAQADELDDRKAALEQEIEEIEHSLEFLDADIVETVKELKEYQSRLPGAQQKLSEAEGRVETAANKVAALAQRVDLALQTKDKINQQLASDAEELKETKKVIGQIATQAYKQGGVPSNLSLFFGSDGDASLASTIDLADQALRSQNAALNKLSQQNATNVNSQARLEAVEEEIRDLKAQAEDALAAEQTARDEAAAEKQKVDQLISETSALSDSLQARKPEIEQELAKSEQAQQQVLAQIKERQERLRREAEEKARREAEEQRKAQEAWEREQARIKAAQQAARNNGQPVPQIIPKVKPPKPATSSPSSFGLIAPTSGVITSGFGWRSTPPGTIDFFGTGGYLHSGIDYGPGCNAPVYAPAAGTVERADGSVWGGGNSVTISHGWVAGNVLDTNYYHLNKYVVYAGQQVGQGQLIGYVGSTGNSTGCHLHFETILNADFVNPLNLL</sequence>
<dbReference type="Gene3D" id="2.70.70.10">
    <property type="entry name" value="Glucose Permease (Domain IIA)"/>
    <property type="match status" value="1"/>
</dbReference>
<keyword evidence="6" id="KW-1185">Reference proteome</keyword>
<feature type="domain" description="M23ase beta-sheet core" evidence="4">
    <location>
        <begin position="356"/>
        <end position="455"/>
    </location>
</feature>
<evidence type="ECO:0000313" key="5">
    <source>
        <dbReference type="EMBL" id="UNK47140.1"/>
    </source>
</evidence>